<dbReference type="Pfam" id="PF24192">
    <property type="entry name" value="DUF7417"/>
    <property type="match status" value="1"/>
</dbReference>
<feature type="domain" description="DUF7417" evidence="1">
    <location>
        <begin position="5"/>
        <end position="63"/>
    </location>
</feature>
<reference evidence="2" key="1">
    <citation type="journal article" date="2015" name="Nature">
        <title>Complex archaea that bridge the gap between prokaryotes and eukaryotes.</title>
        <authorList>
            <person name="Spang A."/>
            <person name="Saw J.H."/>
            <person name="Jorgensen S.L."/>
            <person name="Zaremba-Niedzwiedzka K."/>
            <person name="Martijn J."/>
            <person name="Lind A.E."/>
            <person name="van Eijk R."/>
            <person name="Schleper C."/>
            <person name="Guy L."/>
            <person name="Ettema T.J."/>
        </authorList>
    </citation>
    <scope>NUCLEOTIDE SEQUENCE</scope>
</reference>
<comment type="caution">
    <text evidence="2">The sequence shown here is derived from an EMBL/GenBank/DDBJ whole genome shotgun (WGS) entry which is preliminary data.</text>
</comment>
<organism evidence="2">
    <name type="scientific">marine sediment metagenome</name>
    <dbReference type="NCBI Taxonomy" id="412755"/>
    <lineage>
        <taxon>unclassified sequences</taxon>
        <taxon>metagenomes</taxon>
        <taxon>ecological metagenomes</taxon>
    </lineage>
</organism>
<dbReference type="EMBL" id="LAZR01033432">
    <property type="protein sequence ID" value="KKL48091.1"/>
    <property type="molecule type" value="Genomic_DNA"/>
</dbReference>
<proteinExistence type="predicted"/>
<evidence type="ECO:0000259" key="1">
    <source>
        <dbReference type="Pfam" id="PF24192"/>
    </source>
</evidence>
<dbReference type="InterPro" id="IPR055840">
    <property type="entry name" value="DUF7417"/>
</dbReference>
<evidence type="ECO:0000313" key="2">
    <source>
        <dbReference type="EMBL" id="KKL48091.1"/>
    </source>
</evidence>
<accession>A0A0F9D2Z3</accession>
<name>A0A0F9D2Z3_9ZZZZ</name>
<sequence>MIDKIITYEQGELNDEQTLEFFQELVNNGMAWILQGHYGRTAMRLLEAGLIEQKQEIVRYHYALSGNDRPYIVYDK</sequence>
<dbReference type="AlphaFoldDB" id="A0A0F9D2Z3"/>
<protein>
    <recommendedName>
        <fullName evidence="1">DUF7417 domain-containing protein</fullName>
    </recommendedName>
</protein>
<gene>
    <name evidence="2" type="ORF">LCGC14_2329000</name>
</gene>